<protein>
    <recommendedName>
        <fullName evidence="3">WxL domain-containing protein</fullName>
    </recommendedName>
</protein>
<name>A0ABT4JJN7_9LACO</name>
<organism evidence="1 2">
    <name type="scientific">Dellaglioa carnosa</name>
    <dbReference type="NCBI Taxonomy" id="2995136"/>
    <lineage>
        <taxon>Bacteria</taxon>
        <taxon>Bacillati</taxon>
        <taxon>Bacillota</taxon>
        <taxon>Bacilli</taxon>
        <taxon>Lactobacillales</taxon>
        <taxon>Lactobacillaceae</taxon>
        <taxon>Dellaglioa</taxon>
    </lineage>
</organism>
<accession>A0ABT4JJN7</accession>
<gene>
    <name evidence="1" type="ORF">N0K80_00295</name>
</gene>
<dbReference type="Proteomes" id="UP001081467">
    <property type="component" value="Unassembled WGS sequence"/>
</dbReference>
<reference evidence="1" key="1">
    <citation type="submission" date="2022-09" db="EMBL/GenBank/DDBJ databases">
        <title>Diversity of Dellaglioa algida.</title>
        <authorList>
            <person name="Matthias E."/>
            <person name="Werum V."/>
        </authorList>
    </citation>
    <scope>NUCLEOTIDE SEQUENCE</scope>
    <source>
        <strain evidence="1">TMW 2.2523</strain>
    </source>
</reference>
<dbReference type="RefSeq" id="WP_269023422.1">
    <property type="nucleotide sequence ID" value="NZ_JANXKW010000001.1"/>
</dbReference>
<evidence type="ECO:0000313" key="2">
    <source>
        <dbReference type="Proteomes" id="UP001081467"/>
    </source>
</evidence>
<keyword evidence="2" id="KW-1185">Reference proteome</keyword>
<comment type="caution">
    <text evidence="1">The sequence shown here is derived from an EMBL/GenBank/DDBJ whole genome shotgun (WGS) entry which is preliminary data.</text>
</comment>
<dbReference type="EMBL" id="JANXLI010000001">
    <property type="protein sequence ID" value="MCZ2490586.1"/>
    <property type="molecule type" value="Genomic_DNA"/>
</dbReference>
<sequence length="87" mass="9097">MADFPILAGGTKLNDWILKTSKAKGWMVATGAESKVSVIVGSGKTAATQDVTWDAKQGIIANLNGNNTSLKAGKYTGEITWTLTDAP</sequence>
<evidence type="ECO:0000313" key="1">
    <source>
        <dbReference type="EMBL" id="MCZ2490586.1"/>
    </source>
</evidence>
<proteinExistence type="predicted"/>
<evidence type="ECO:0008006" key="3">
    <source>
        <dbReference type="Google" id="ProtNLM"/>
    </source>
</evidence>